<dbReference type="InterPro" id="IPR036390">
    <property type="entry name" value="WH_DNA-bd_sf"/>
</dbReference>
<protein>
    <submittedName>
        <fullName evidence="10">Unannotated protein</fullName>
    </submittedName>
</protein>
<dbReference type="InterPro" id="IPR050536">
    <property type="entry name" value="DtxR_MntR_Metal-Reg"/>
</dbReference>
<dbReference type="Gene3D" id="2.30.30.90">
    <property type="match status" value="1"/>
</dbReference>
<evidence type="ECO:0000256" key="2">
    <source>
        <dbReference type="ARBA" id="ARBA00007871"/>
    </source>
</evidence>
<dbReference type="GO" id="GO:0003677">
    <property type="term" value="F:DNA binding"/>
    <property type="evidence" value="ECO:0007669"/>
    <property type="project" value="UniProtKB-KW"/>
</dbReference>
<keyword evidence="5" id="KW-0408">Iron</keyword>
<dbReference type="Pfam" id="PF02742">
    <property type="entry name" value="Fe_dep_repr_C"/>
    <property type="match status" value="1"/>
</dbReference>
<dbReference type="Gene3D" id="1.10.10.10">
    <property type="entry name" value="Winged helix-like DNA-binding domain superfamily/Winged helix DNA-binding domain"/>
    <property type="match status" value="1"/>
</dbReference>
<dbReference type="GO" id="GO:0046914">
    <property type="term" value="F:transition metal ion binding"/>
    <property type="evidence" value="ECO:0007669"/>
    <property type="project" value="InterPro"/>
</dbReference>
<dbReference type="FunFam" id="1.10.60.10:FF:000001">
    <property type="entry name" value="Iron dependent repressor"/>
    <property type="match status" value="1"/>
</dbReference>
<dbReference type="InterPro" id="IPR022687">
    <property type="entry name" value="HTH_DTXR"/>
</dbReference>
<sequence>MAEMHDATEEYLETILEIEEEGVIPIRARLVERLGLSAATVSEQVNRLVGQGYADLLDDRSVRLTDSGRAIATTIVRRHRLAERLLTDVIGLEWEKVHREADRWEHAISAEVEEKLVELLGDPATCPHGNPIPGSHNRADTIGSVALAAVAPGQIRITRVSEKIELDDAAMSILAQAGLIPGRESSVVRVEKSGVVVKGADREHLVPMAIAQLTFVAPV</sequence>
<dbReference type="Gene3D" id="1.10.60.10">
    <property type="entry name" value="Iron dependent repressor, metal binding and dimerisation domain"/>
    <property type="match status" value="1"/>
</dbReference>
<dbReference type="SMART" id="SM00529">
    <property type="entry name" value="HTH_DTXR"/>
    <property type="match status" value="1"/>
</dbReference>
<dbReference type="GO" id="GO:0046983">
    <property type="term" value="F:protein dimerization activity"/>
    <property type="evidence" value="ECO:0007669"/>
    <property type="project" value="InterPro"/>
</dbReference>
<dbReference type="AlphaFoldDB" id="A0A6J6QTH5"/>
<evidence type="ECO:0000259" key="9">
    <source>
        <dbReference type="PROSITE" id="PS50944"/>
    </source>
</evidence>
<keyword evidence="7" id="KW-0238">DNA-binding</keyword>
<dbReference type="SUPFAM" id="SSF46785">
    <property type="entry name" value="Winged helix' DNA-binding domain"/>
    <property type="match status" value="1"/>
</dbReference>
<comment type="subunit">
    <text evidence="3">Homodimer.</text>
</comment>
<dbReference type="SUPFAM" id="SSF50037">
    <property type="entry name" value="C-terminal domain of transcriptional repressors"/>
    <property type="match status" value="1"/>
</dbReference>
<organism evidence="10">
    <name type="scientific">freshwater metagenome</name>
    <dbReference type="NCBI Taxonomy" id="449393"/>
    <lineage>
        <taxon>unclassified sequences</taxon>
        <taxon>metagenomes</taxon>
        <taxon>ecological metagenomes</taxon>
    </lineage>
</organism>
<evidence type="ECO:0000256" key="3">
    <source>
        <dbReference type="ARBA" id="ARBA00011738"/>
    </source>
</evidence>
<dbReference type="GO" id="GO:0003700">
    <property type="term" value="F:DNA-binding transcription factor activity"/>
    <property type="evidence" value="ECO:0007669"/>
    <property type="project" value="InterPro"/>
</dbReference>
<reference evidence="10" key="1">
    <citation type="submission" date="2020-05" db="EMBL/GenBank/DDBJ databases">
        <authorList>
            <person name="Chiriac C."/>
            <person name="Salcher M."/>
            <person name="Ghai R."/>
            <person name="Kavagutti S V."/>
        </authorList>
    </citation>
    <scope>NUCLEOTIDE SEQUENCE</scope>
</reference>
<gene>
    <name evidence="10" type="ORF">UFOPK2683_00202</name>
</gene>
<dbReference type="InterPro" id="IPR036388">
    <property type="entry name" value="WH-like_DNA-bd_sf"/>
</dbReference>
<dbReference type="InterPro" id="IPR038157">
    <property type="entry name" value="FeoA_core_dom"/>
</dbReference>
<dbReference type="GO" id="GO:0045892">
    <property type="term" value="P:negative regulation of DNA-templated transcription"/>
    <property type="evidence" value="ECO:0007669"/>
    <property type="project" value="TreeGrafter"/>
</dbReference>
<evidence type="ECO:0000256" key="7">
    <source>
        <dbReference type="ARBA" id="ARBA00023125"/>
    </source>
</evidence>
<feature type="domain" description="HTH dtxR-type" evidence="9">
    <location>
        <begin position="4"/>
        <end position="65"/>
    </location>
</feature>
<evidence type="ECO:0000313" key="10">
    <source>
        <dbReference type="EMBL" id="CAB4714657.1"/>
    </source>
</evidence>
<keyword evidence="6" id="KW-0805">Transcription regulation</keyword>
<proteinExistence type="inferred from homology"/>
<evidence type="ECO:0000256" key="4">
    <source>
        <dbReference type="ARBA" id="ARBA00022490"/>
    </source>
</evidence>
<evidence type="ECO:0000256" key="1">
    <source>
        <dbReference type="ARBA" id="ARBA00004496"/>
    </source>
</evidence>
<dbReference type="InterPro" id="IPR036421">
    <property type="entry name" value="Fe_dep_repressor_sf"/>
</dbReference>
<dbReference type="InterPro" id="IPR008988">
    <property type="entry name" value="Transcriptional_repressor_C"/>
</dbReference>
<comment type="similarity">
    <text evidence="2">Belongs to the DtxR/MntR family.</text>
</comment>
<dbReference type="InterPro" id="IPR001367">
    <property type="entry name" value="Fe_dep_repressor"/>
</dbReference>
<comment type="subcellular location">
    <subcellularLocation>
        <location evidence="1">Cytoplasm</location>
    </subcellularLocation>
</comment>
<dbReference type="PANTHER" id="PTHR33238">
    <property type="entry name" value="IRON (METAL) DEPENDENT REPRESSOR, DTXR FAMILY"/>
    <property type="match status" value="1"/>
</dbReference>
<dbReference type="EMBL" id="CAEZYK010000006">
    <property type="protein sequence ID" value="CAB4714657.1"/>
    <property type="molecule type" value="Genomic_DNA"/>
</dbReference>
<dbReference type="PANTHER" id="PTHR33238:SF10">
    <property type="entry name" value="IRON-DEPENDENT REPRESSOR IDER"/>
    <property type="match status" value="1"/>
</dbReference>
<evidence type="ECO:0000256" key="8">
    <source>
        <dbReference type="ARBA" id="ARBA00023163"/>
    </source>
</evidence>
<dbReference type="InterPro" id="IPR022689">
    <property type="entry name" value="Iron_dep_repressor"/>
</dbReference>
<keyword evidence="8" id="KW-0804">Transcription</keyword>
<dbReference type="GO" id="GO:0005737">
    <property type="term" value="C:cytoplasm"/>
    <property type="evidence" value="ECO:0007669"/>
    <property type="project" value="UniProtKB-SubCell"/>
</dbReference>
<dbReference type="SUPFAM" id="SSF47979">
    <property type="entry name" value="Iron-dependent repressor protein, dimerization domain"/>
    <property type="match status" value="1"/>
</dbReference>
<evidence type="ECO:0000256" key="5">
    <source>
        <dbReference type="ARBA" id="ARBA00023004"/>
    </source>
</evidence>
<evidence type="ECO:0000256" key="6">
    <source>
        <dbReference type="ARBA" id="ARBA00023015"/>
    </source>
</evidence>
<keyword evidence="4" id="KW-0963">Cytoplasm</keyword>
<accession>A0A6J6QTH5</accession>
<dbReference type="Pfam" id="PF01325">
    <property type="entry name" value="Fe_dep_repress"/>
    <property type="match status" value="1"/>
</dbReference>
<dbReference type="PROSITE" id="PS50944">
    <property type="entry name" value="HTH_DTXR"/>
    <property type="match status" value="1"/>
</dbReference>
<name>A0A6J6QTH5_9ZZZZ</name>